<sequence>MGSHEFDFQIDKKFFDHFDGGIAEDGDVQAKVILEKQSALIVLWFHISGTVKVQCDRCLDMYDQAVASENRVFIKYGEDSFEDGDDVIWVDVNEHQVNIAQMLYDFIMLALPIRQVHPKDKNGKRACNPEMLKKLKELSYNSNSADQEEQSDSRWDDLKKLLENE</sequence>
<keyword evidence="2" id="KW-1185">Reference proteome</keyword>
<accession>A0A2T5C6F8</accession>
<comment type="caution">
    <text evidence="1">The sequence shown here is derived from an EMBL/GenBank/DDBJ whole genome shotgun (WGS) entry which is preliminary data.</text>
</comment>
<dbReference type="AlphaFoldDB" id="A0A2T5C6F8"/>
<dbReference type="EMBL" id="QAAD01000001">
    <property type="protein sequence ID" value="PTN10506.1"/>
    <property type="molecule type" value="Genomic_DNA"/>
</dbReference>
<organism evidence="1 2">
    <name type="scientific">Mangrovibacterium marinum</name>
    <dbReference type="NCBI Taxonomy" id="1639118"/>
    <lineage>
        <taxon>Bacteria</taxon>
        <taxon>Pseudomonadati</taxon>
        <taxon>Bacteroidota</taxon>
        <taxon>Bacteroidia</taxon>
        <taxon>Marinilabiliales</taxon>
        <taxon>Prolixibacteraceae</taxon>
        <taxon>Mangrovibacterium</taxon>
    </lineage>
</organism>
<dbReference type="InterPro" id="IPR003772">
    <property type="entry name" value="YceD"/>
</dbReference>
<proteinExistence type="predicted"/>
<evidence type="ECO:0000313" key="1">
    <source>
        <dbReference type="EMBL" id="PTN10506.1"/>
    </source>
</evidence>
<name>A0A2T5C6F8_9BACT</name>
<dbReference type="Proteomes" id="UP000243525">
    <property type="component" value="Unassembled WGS sequence"/>
</dbReference>
<gene>
    <name evidence="1" type="ORF">C8N47_101155</name>
</gene>
<evidence type="ECO:0000313" key="2">
    <source>
        <dbReference type="Proteomes" id="UP000243525"/>
    </source>
</evidence>
<protein>
    <submittedName>
        <fullName evidence="1">Uncharacterized metal-binding protein YceD (DUF177 family)</fullName>
    </submittedName>
</protein>
<reference evidence="1 2" key="1">
    <citation type="submission" date="2018-04" db="EMBL/GenBank/DDBJ databases">
        <title>Genomic Encyclopedia of Archaeal and Bacterial Type Strains, Phase II (KMG-II): from individual species to whole genera.</title>
        <authorList>
            <person name="Goeker M."/>
        </authorList>
    </citation>
    <scope>NUCLEOTIDE SEQUENCE [LARGE SCALE GENOMIC DNA]</scope>
    <source>
        <strain evidence="1 2">DSM 28823</strain>
    </source>
</reference>
<dbReference type="Pfam" id="PF02620">
    <property type="entry name" value="YceD"/>
    <property type="match status" value="1"/>
</dbReference>